<dbReference type="Gene3D" id="3.10.129.10">
    <property type="entry name" value="Hotdog Thioesterase"/>
    <property type="match status" value="1"/>
</dbReference>
<dbReference type="Proteomes" id="UP000008207">
    <property type="component" value="Chromosome"/>
</dbReference>
<dbReference type="SUPFAM" id="SSF54637">
    <property type="entry name" value="Thioesterase/thiol ester dehydrase-isomerase"/>
    <property type="match status" value="1"/>
</dbReference>
<dbReference type="EMBL" id="CP001349">
    <property type="protein sequence ID" value="ACL61240.1"/>
    <property type="molecule type" value="Genomic_DNA"/>
</dbReference>
<dbReference type="RefSeq" id="WP_015932815.1">
    <property type="nucleotide sequence ID" value="NC_011894.1"/>
</dbReference>
<dbReference type="InterPro" id="IPR029069">
    <property type="entry name" value="HotDog_dom_sf"/>
</dbReference>
<dbReference type="STRING" id="460265.Mnod_6462"/>
<dbReference type="KEGG" id="mno:Mnod_6462"/>
<dbReference type="Pfam" id="PF13279">
    <property type="entry name" value="4HBT_2"/>
    <property type="match status" value="1"/>
</dbReference>
<evidence type="ECO:0000313" key="1">
    <source>
        <dbReference type="EMBL" id="ACL61240.1"/>
    </source>
</evidence>
<sequence>MKTFSYERRLHWSECDPAGIIFFPHYARWMVEGLNFLFLSIGVDPNGRIDKETVAGIPSVGFSISFHQPPRLHEIVTHEITIEKIGRSSLTVNHRFLREDICLAEAKETRVWAAHSLADAGVKSVPIPDEVRRQLEDGGEQAPPVGSKRLL</sequence>
<dbReference type="eggNOG" id="COG0824">
    <property type="taxonomic scope" value="Bacteria"/>
</dbReference>
<keyword evidence="2" id="KW-1185">Reference proteome</keyword>
<proteinExistence type="predicted"/>
<evidence type="ECO:0000313" key="2">
    <source>
        <dbReference type="Proteomes" id="UP000008207"/>
    </source>
</evidence>
<reference evidence="1 2" key="1">
    <citation type="submission" date="2009-01" db="EMBL/GenBank/DDBJ databases">
        <title>Complete sequence of chromosome of Methylobacterium nodulans ORS 2060.</title>
        <authorList>
            <consortium name="US DOE Joint Genome Institute"/>
            <person name="Lucas S."/>
            <person name="Copeland A."/>
            <person name="Lapidus A."/>
            <person name="Glavina del Rio T."/>
            <person name="Dalin E."/>
            <person name="Tice H."/>
            <person name="Bruce D."/>
            <person name="Goodwin L."/>
            <person name="Pitluck S."/>
            <person name="Sims D."/>
            <person name="Brettin T."/>
            <person name="Detter J.C."/>
            <person name="Han C."/>
            <person name="Larimer F."/>
            <person name="Land M."/>
            <person name="Hauser L."/>
            <person name="Kyrpides N."/>
            <person name="Ivanova N."/>
            <person name="Marx C.J."/>
            <person name="Richardson P."/>
        </authorList>
    </citation>
    <scope>NUCLEOTIDE SEQUENCE [LARGE SCALE GENOMIC DNA]</scope>
    <source>
        <strain evidence="2">LMG 21967 / CNCM I-2342 / ORS 2060</strain>
    </source>
</reference>
<protein>
    <submittedName>
        <fullName evidence="1">Thioesterase superfamily protein</fullName>
    </submittedName>
</protein>
<accession>B8IC58</accession>
<name>B8IC58_METNO</name>
<organism evidence="1 2">
    <name type="scientific">Methylobacterium nodulans (strain LMG 21967 / CNCM I-2342 / ORS 2060)</name>
    <dbReference type="NCBI Taxonomy" id="460265"/>
    <lineage>
        <taxon>Bacteria</taxon>
        <taxon>Pseudomonadati</taxon>
        <taxon>Pseudomonadota</taxon>
        <taxon>Alphaproteobacteria</taxon>
        <taxon>Hyphomicrobiales</taxon>
        <taxon>Methylobacteriaceae</taxon>
        <taxon>Methylobacterium</taxon>
    </lineage>
</organism>
<dbReference type="AlphaFoldDB" id="B8IC58"/>
<dbReference type="OrthoDB" id="7204167at2"/>
<dbReference type="HOGENOM" id="CLU_101141_5_2_5"/>
<dbReference type="CDD" id="cd00586">
    <property type="entry name" value="4HBT"/>
    <property type="match status" value="1"/>
</dbReference>
<gene>
    <name evidence="1" type="ordered locus">Mnod_6462</name>
</gene>